<dbReference type="Proteomes" id="UP000265663">
    <property type="component" value="Unassembled WGS sequence"/>
</dbReference>
<proteinExistence type="predicted"/>
<protein>
    <submittedName>
        <fullName evidence="3">Serine threonine kinase</fullName>
    </submittedName>
</protein>
<dbReference type="SMART" id="SM00248">
    <property type="entry name" value="ANK"/>
    <property type="match status" value="3"/>
</dbReference>
<evidence type="ECO:0000313" key="4">
    <source>
        <dbReference type="Proteomes" id="UP000265663"/>
    </source>
</evidence>
<reference evidence="3 4" key="1">
    <citation type="journal article" date="2014" name="PLoS ONE">
        <title>De novo Genome Assembly of the Fungal Plant Pathogen Pyrenophora semeniperda.</title>
        <authorList>
            <person name="Soliai M.M."/>
            <person name="Meyer S.E."/>
            <person name="Udall J.A."/>
            <person name="Elzinga D.E."/>
            <person name="Hermansen R.A."/>
            <person name="Bodily P.M."/>
            <person name="Hart A.A."/>
            <person name="Coleman C.E."/>
        </authorList>
    </citation>
    <scope>NUCLEOTIDE SEQUENCE [LARGE SCALE GENOMIC DNA]</scope>
    <source>
        <strain evidence="3 4">CCB06</strain>
        <tissue evidence="3">Mycelium</tissue>
    </source>
</reference>
<keyword evidence="3" id="KW-0418">Kinase</keyword>
<feature type="domain" description="Protein kinase" evidence="2">
    <location>
        <begin position="202"/>
        <end position="588"/>
    </location>
</feature>
<dbReference type="SUPFAM" id="SSF48403">
    <property type="entry name" value="Ankyrin repeat"/>
    <property type="match status" value="1"/>
</dbReference>
<sequence>MDPARRHDSSASEPCVKHSLVEEIHDAVDSTVEAIPEQDAREARCFLAKFDLHRILNQRSLEHLFRELLQEAAEDAVPVNLQAYSAMASEREGNSRSSGTDDRIDHCIRETIGTPSRVALLALFLYLNREPLLHIFLQWLTPGRVDKPSDESIPFSKTKLYQYGVPQIYHREIIWFQAIFDPVTVREQEHMILRTTDRLPLLGAQTHIKNGSSGTVVTTSIAPKHWEIKSDGRFVVGNPESPKLVAMKTFKEIPTVRNMEEATNDFTIERGILQELRNCNIKHDMIILDSGSITVVDAANRPISHSLIFELATFSLTDFLKDERRARTYTAKSLLLERLVDIVEALACLHDNLKTLHLDIKPDNILVFEQGLSRSDNQNQDQHELILKLSDFGLARKIGAGPRTGHNMIDRSDQLSRSSATPATRPAGVYQAPEIQERSSSKAGRGSDVWSIGCVALMVLAFVTDGPAGVLKLISRLSVDFLHGGGCQSLFYVRSDSYSWNDVHHYRYQYLENFNPVTGVIPGTQTRLEAAVNPQVIQWSNVLYDSYSHQPEQPFIKDWFDVIFRSVLLIDHSARLSAAKMRDKLQVIQQRWKLYEEKPESYIYQQSAISHQRRGSSAQLQQDPPRERTQGLDIKPRPFEDSPEQPLQDPPALNDATTEPVLVQTNSHTFDTRQPSSVAADIQSHLDLRSAIRDDNAEAVQTLLNNDIELLKHYCPGSRIYPIHFALKHDRYQALDVLLENSNTSITNLTCNGRTVLQLACLNPGDTKALKCIRKHVQNFHISEDVYKQCKKNRLGSEARDILDDLYKAANPKPRSKGIRSLFS</sequence>
<dbReference type="GO" id="GO:0005524">
    <property type="term" value="F:ATP binding"/>
    <property type="evidence" value="ECO:0007669"/>
    <property type="project" value="InterPro"/>
</dbReference>
<feature type="compositionally biased region" description="Polar residues" evidence="1">
    <location>
        <begin position="608"/>
        <end position="622"/>
    </location>
</feature>
<evidence type="ECO:0000313" key="3">
    <source>
        <dbReference type="EMBL" id="RMZ72167.1"/>
    </source>
</evidence>
<dbReference type="Gene3D" id="1.25.40.20">
    <property type="entry name" value="Ankyrin repeat-containing domain"/>
    <property type="match status" value="1"/>
</dbReference>
<dbReference type="PANTHER" id="PTHR24359">
    <property type="entry name" value="SERINE/THREONINE-PROTEIN KINASE SBK1"/>
    <property type="match status" value="1"/>
</dbReference>
<dbReference type="PANTHER" id="PTHR24359:SF1">
    <property type="entry name" value="INHIBITOR OF NUCLEAR FACTOR KAPPA-B KINASE EPSILON SUBUNIT HOMOLOG 1-RELATED"/>
    <property type="match status" value="1"/>
</dbReference>
<organism evidence="3 4">
    <name type="scientific">Pyrenophora seminiperda CCB06</name>
    <dbReference type="NCBI Taxonomy" id="1302712"/>
    <lineage>
        <taxon>Eukaryota</taxon>
        <taxon>Fungi</taxon>
        <taxon>Dikarya</taxon>
        <taxon>Ascomycota</taxon>
        <taxon>Pezizomycotina</taxon>
        <taxon>Dothideomycetes</taxon>
        <taxon>Pleosporomycetidae</taxon>
        <taxon>Pleosporales</taxon>
        <taxon>Pleosporineae</taxon>
        <taxon>Pleosporaceae</taxon>
        <taxon>Pyrenophora</taxon>
    </lineage>
</organism>
<evidence type="ECO:0000259" key="2">
    <source>
        <dbReference type="PROSITE" id="PS50011"/>
    </source>
</evidence>
<dbReference type="OrthoDB" id="5986190at2759"/>
<accession>A0A3M7MCG6</accession>
<keyword evidence="3" id="KW-0808">Transferase</keyword>
<keyword evidence="4" id="KW-1185">Reference proteome</keyword>
<dbReference type="SMART" id="SM00220">
    <property type="entry name" value="S_TKc"/>
    <property type="match status" value="1"/>
</dbReference>
<dbReference type="AlphaFoldDB" id="A0A3M7MCG6"/>
<gene>
    <name evidence="3" type="ORF">GMOD_00007169</name>
</gene>
<dbReference type="InterPro" id="IPR000719">
    <property type="entry name" value="Prot_kinase_dom"/>
</dbReference>
<dbReference type="InterPro" id="IPR002110">
    <property type="entry name" value="Ankyrin_rpt"/>
</dbReference>
<dbReference type="GO" id="GO:0004674">
    <property type="term" value="F:protein serine/threonine kinase activity"/>
    <property type="evidence" value="ECO:0007669"/>
    <property type="project" value="TreeGrafter"/>
</dbReference>
<dbReference type="InterPro" id="IPR011009">
    <property type="entry name" value="Kinase-like_dom_sf"/>
</dbReference>
<dbReference type="InterPro" id="IPR036770">
    <property type="entry name" value="Ankyrin_rpt-contain_sf"/>
</dbReference>
<name>A0A3M7MCG6_9PLEO</name>
<dbReference type="Gene3D" id="1.10.510.10">
    <property type="entry name" value="Transferase(Phosphotransferase) domain 1"/>
    <property type="match status" value="1"/>
</dbReference>
<dbReference type="PROSITE" id="PS50011">
    <property type="entry name" value="PROTEIN_KINASE_DOM"/>
    <property type="match status" value="1"/>
</dbReference>
<feature type="region of interest" description="Disordered" evidence="1">
    <location>
        <begin position="608"/>
        <end position="655"/>
    </location>
</feature>
<feature type="region of interest" description="Disordered" evidence="1">
    <location>
        <begin position="403"/>
        <end position="447"/>
    </location>
</feature>
<dbReference type="Pfam" id="PF00069">
    <property type="entry name" value="Pkinase"/>
    <property type="match status" value="1"/>
</dbReference>
<evidence type="ECO:0000256" key="1">
    <source>
        <dbReference type="SAM" id="MobiDB-lite"/>
    </source>
</evidence>
<dbReference type="SUPFAM" id="SSF56112">
    <property type="entry name" value="Protein kinase-like (PK-like)"/>
    <property type="match status" value="1"/>
</dbReference>
<dbReference type="EMBL" id="KE747829">
    <property type="protein sequence ID" value="RMZ72167.1"/>
    <property type="molecule type" value="Genomic_DNA"/>
</dbReference>
<feature type="compositionally biased region" description="Basic and acidic residues" evidence="1">
    <location>
        <begin position="624"/>
        <end position="640"/>
    </location>
</feature>